<dbReference type="Pfam" id="PF00072">
    <property type="entry name" value="Response_reg"/>
    <property type="match status" value="1"/>
</dbReference>
<evidence type="ECO:0000313" key="8">
    <source>
        <dbReference type="Proteomes" id="UP001190452"/>
    </source>
</evidence>
<dbReference type="CDD" id="cd00156">
    <property type="entry name" value="REC"/>
    <property type="match status" value="1"/>
</dbReference>
<dbReference type="PROSITE" id="PS50110">
    <property type="entry name" value="RESPONSE_REGULATORY"/>
    <property type="match status" value="1"/>
</dbReference>
<evidence type="ECO:0000313" key="6">
    <source>
        <dbReference type="Proteomes" id="UP000255008"/>
    </source>
</evidence>
<feature type="modified residue" description="4-aspartylphosphate" evidence="1">
    <location>
        <position position="65"/>
    </location>
</feature>
<dbReference type="Gene3D" id="3.40.50.2300">
    <property type="match status" value="1"/>
</dbReference>
<sequence length="147" mass="16570">MLDQAVTLSTRGLRVLLIEDSPVLRGMVLEYLKASAFVATVEWADTEDLALRLLAQGHYDVVIVDLQLRQGNGFKVLQTLRDQASPSVRIVYTNHAQVPTYRQRCLEAGANYFFDKSLELDKVFEVIEERAGVARPRHQPAQHSPHA</sequence>
<comment type="caution">
    <text evidence="3">The sequence shown here is derived from an EMBL/GenBank/DDBJ whole genome shotgun (WGS) entry which is preliminary data.</text>
</comment>
<dbReference type="Proteomes" id="UP000255008">
    <property type="component" value="Unassembled WGS sequence"/>
</dbReference>
<dbReference type="EMBL" id="UGVE01000001">
    <property type="protein sequence ID" value="SUD96224.1"/>
    <property type="molecule type" value="Genomic_DNA"/>
</dbReference>
<accession>A0AAD2AU02</accession>
<evidence type="ECO:0000313" key="7">
    <source>
        <dbReference type="Proteomes" id="UP001190002"/>
    </source>
</evidence>
<dbReference type="GO" id="GO:0004673">
    <property type="term" value="F:protein histidine kinase activity"/>
    <property type="evidence" value="ECO:0007669"/>
    <property type="project" value="UniProtKB-EC"/>
</dbReference>
<dbReference type="PANTHER" id="PTHR43228">
    <property type="entry name" value="TWO-COMPONENT RESPONSE REGULATOR"/>
    <property type="match status" value="1"/>
</dbReference>
<protein>
    <submittedName>
        <fullName evidence="3">Sensor histidine kinase RcsC</fullName>
        <ecNumber evidence="3">2.7.13.3</ecNumber>
    </submittedName>
    <submittedName>
        <fullName evidence="5">Transcriptional regulatory protein tcrA</fullName>
    </submittedName>
</protein>
<reference evidence="3 8" key="2">
    <citation type="submission" date="2023-07" db="EMBL/GenBank/DDBJ databases">
        <authorList>
            <person name="Peeters C."/>
        </authorList>
    </citation>
    <scope>NUCLEOTIDE SEQUENCE</scope>
    <source>
        <strain evidence="4 8">R-77569</strain>
        <strain evidence="3">R-77591</strain>
    </source>
</reference>
<dbReference type="EMBL" id="CAUDKV010000016">
    <property type="protein sequence ID" value="CAJ0883994.1"/>
    <property type="molecule type" value="Genomic_DNA"/>
</dbReference>
<dbReference type="GeneID" id="34790619"/>
<dbReference type="AlphaFoldDB" id="A0AAD2AU02"/>
<dbReference type="RefSeq" id="WP_045785629.1">
    <property type="nucleotide sequence ID" value="NZ_BAAAEC010000001.1"/>
</dbReference>
<dbReference type="EMBL" id="CATVXE010000017">
    <property type="protein sequence ID" value="CAJ0690763.1"/>
    <property type="molecule type" value="Genomic_DNA"/>
</dbReference>
<dbReference type="SUPFAM" id="SSF52172">
    <property type="entry name" value="CheY-like"/>
    <property type="match status" value="1"/>
</dbReference>
<dbReference type="EC" id="2.7.13.3" evidence="3"/>
<keyword evidence="1" id="KW-0597">Phosphoprotein</keyword>
<keyword evidence="3" id="KW-0808">Transferase</keyword>
<dbReference type="Proteomes" id="UP001190002">
    <property type="component" value="Unassembled WGS sequence"/>
</dbReference>
<dbReference type="InterPro" id="IPR011006">
    <property type="entry name" value="CheY-like_superfamily"/>
</dbReference>
<dbReference type="Proteomes" id="UP001190452">
    <property type="component" value="Unassembled WGS sequence"/>
</dbReference>
<dbReference type="InterPro" id="IPR052048">
    <property type="entry name" value="ST_Response_Regulator"/>
</dbReference>
<dbReference type="KEGG" id="rmn:TK49_04490"/>
<name>A0AAD2AU02_9RALS</name>
<dbReference type="InterPro" id="IPR001789">
    <property type="entry name" value="Sig_transdc_resp-reg_receiver"/>
</dbReference>
<evidence type="ECO:0000256" key="1">
    <source>
        <dbReference type="PROSITE-ProRule" id="PRU00169"/>
    </source>
</evidence>
<keyword evidence="8" id="KW-1185">Reference proteome</keyword>
<evidence type="ECO:0000313" key="3">
    <source>
        <dbReference type="EMBL" id="CAJ0690763.1"/>
    </source>
</evidence>
<evidence type="ECO:0000259" key="2">
    <source>
        <dbReference type="PROSITE" id="PS50110"/>
    </source>
</evidence>
<feature type="domain" description="Response regulatory" evidence="2">
    <location>
        <begin position="14"/>
        <end position="131"/>
    </location>
</feature>
<dbReference type="PANTHER" id="PTHR43228:SF1">
    <property type="entry name" value="TWO-COMPONENT RESPONSE REGULATOR ARR22"/>
    <property type="match status" value="1"/>
</dbReference>
<dbReference type="SMART" id="SM00448">
    <property type="entry name" value="REC"/>
    <property type="match status" value="1"/>
</dbReference>
<proteinExistence type="predicted"/>
<evidence type="ECO:0000313" key="4">
    <source>
        <dbReference type="EMBL" id="CAJ0883994.1"/>
    </source>
</evidence>
<keyword evidence="3" id="KW-0418">Kinase</keyword>
<dbReference type="GO" id="GO:0000160">
    <property type="term" value="P:phosphorelay signal transduction system"/>
    <property type="evidence" value="ECO:0007669"/>
    <property type="project" value="InterPro"/>
</dbReference>
<evidence type="ECO:0000313" key="5">
    <source>
        <dbReference type="EMBL" id="SUD96224.1"/>
    </source>
</evidence>
<gene>
    <name evidence="3" type="primary">rcsC_7</name>
    <name evidence="4" type="synonym">rcsC_8</name>
    <name evidence="5" type="synonym">tcrA</name>
    <name evidence="5" type="ORF">NCTC10894_00557</name>
    <name evidence="4" type="ORF">R77569_03495</name>
    <name evidence="3" type="ORF">R77591_03639</name>
</gene>
<organism evidence="3 7">
    <name type="scientific">Ralstonia mannitolilytica</name>
    <dbReference type="NCBI Taxonomy" id="105219"/>
    <lineage>
        <taxon>Bacteria</taxon>
        <taxon>Pseudomonadati</taxon>
        <taxon>Pseudomonadota</taxon>
        <taxon>Betaproteobacteria</taxon>
        <taxon>Burkholderiales</taxon>
        <taxon>Burkholderiaceae</taxon>
        <taxon>Ralstonia</taxon>
    </lineage>
</organism>
<reference evidence="5 6" key="1">
    <citation type="submission" date="2018-06" db="EMBL/GenBank/DDBJ databases">
        <authorList>
            <consortium name="Pathogen Informatics"/>
            <person name="Doyle S."/>
        </authorList>
    </citation>
    <scope>NUCLEOTIDE SEQUENCE [LARGE SCALE GENOMIC DNA]</scope>
    <source>
        <strain evidence="5 6">NCTC10894</strain>
    </source>
</reference>